<evidence type="ECO:0000313" key="3">
    <source>
        <dbReference type="EMBL" id="TWS21182.1"/>
    </source>
</evidence>
<reference evidence="3 4" key="1">
    <citation type="submission" date="2019-06" db="EMBL/GenBank/DDBJ databases">
        <title>Tsukamurella conjunctivitidis sp. nov., Tsukamurella assacharolytica sp. nov. and Tsukamurella sputae sp. nov. isolated from patients with conjunctivitis, bacteraemia (lymphoma) and respiratory infection (sputum) in Hong Kong.</title>
        <authorList>
            <person name="Teng J.L.L."/>
            <person name="Lee H.H."/>
            <person name="Fong J.Y.H."/>
            <person name="Fok K.M.N."/>
            <person name="Lau S.K.P."/>
            <person name="Woo P.C.Y."/>
        </authorList>
    </citation>
    <scope>NUCLEOTIDE SEQUENCE [LARGE SCALE GENOMIC DNA]</scope>
    <source>
        <strain evidence="3 4">HKU71</strain>
    </source>
</reference>
<accession>A0A5C5REQ3</accession>
<proteinExistence type="predicted"/>
<dbReference type="RefSeq" id="WP_146558636.1">
    <property type="nucleotide sequence ID" value="NZ_VIGW01000001.1"/>
</dbReference>
<dbReference type="EMBL" id="VIGW01000001">
    <property type="protein sequence ID" value="TWS21182.1"/>
    <property type="molecule type" value="Genomic_DNA"/>
</dbReference>
<name>A0A5C5REQ3_9ACTN</name>
<evidence type="ECO:0000256" key="1">
    <source>
        <dbReference type="SAM" id="MobiDB-lite"/>
    </source>
</evidence>
<comment type="caution">
    <text evidence="3">The sequence shown here is derived from an EMBL/GenBank/DDBJ whole genome shotgun (WGS) entry which is preliminary data.</text>
</comment>
<evidence type="ECO:0000313" key="4">
    <source>
        <dbReference type="Proteomes" id="UP000317291"/>
    </source>
</evidence>
<feature type="domain" description="TY-Chap C-terminal" evidence="2">
    <location>
        <begin position="28"/>
        <end position="83"/>
    </location>
</feature>
<dbReference type="AlphaFoldDB" id="A0A5C5REQ3"/>
<dbReference type="Proteomes" id="UP000317291">
    <property type="component" value="Unassembled WGS sequence"/>
</dbReference>
<dbReference type="OrthoDB" id="9839396at2"/>
<sequence>METHDSPLDDSEDWPTARDADGWPGGVALLYLDRPSGTLTPAQTAFVLGNDAEYIEELMLDEEDEAAQWAYDAHRARLGDPDPDLVAASPAGVDGLEEACLEHARLATVAAQAKRFALNHLRSHPQEPPEYSILEAMDRVQSAAEAVFAPCRDCDDCQAHAGPCREHAGAVAAAQAHLDAAVAAMRTEMLEAFAAFTTGARAFGVSPEERP</sequence>
<keyword evidence="4" id="KW-1185">Reference proteome</keyword>
<dbReference type="Pfam" id="PF22554">
    <property type="entry name" value="Chap-C"/>
    <property type="match status" value="1"/>
</dbReference>
<gene>
    <name evidence="3" type="ORF">FK529_00770</name>
</gene>
<protein>
    <recommendedName>
        <fullName evidence="2">TY-Chap C-terminal domain-containing protein</fullName>
    </recommendedName>
</protein>
<organism evidence="3 4">
    <name type="scientific">Tsukamurella asaccharolytica</name>
    <dbReference type="NCBI Taxonomy" id="2592067"/>
    <lineage>
        <taxon>Bacteria</taxon>
        <taxon>Bacillati</taxon>
        <taxon>Actinomycetota</taxon>
        <taxon>Actinomycetes</taxon>
        <taxon>Mycobacteriales</taxon>
        <taxon>Tsukamurellaceae</taxon>
        <taxon>Tsukamurella</taxon>
    </lineage>
</organism>
<evidence type="ECO:0000259" key="2">
    <source>
        <dbReference type="Pfam" id="PF22554"/>
    </source>
</evidence>
<feature type="region of interest" description="Disordered" evidence="1">
    <location>
        <begin position="1"/>
        <end position="21"/>
    </location>
</feature>
<dbReference type="InterPro" id="IPR054342">
    <property type="entry name" value="TY-Chap_C"/>
</dbReference>